<dbReference type="RefSeq" id="WP_254089981.1">
    <property type="nucleotide sequence ID" value="NZ_JAHESC010000010.1"/>
</dbReference>
<dbReference type="GO" id="GO:0009279">
    <property type="term" value="C:cell outer membrane"/>
    <property type="evidence" value="ECO:0007669"/>
    <property type="project" value="UniProtKB-SubCell"/>
</dbReference>
<dbReference type="PANTHER" id="PTHR35936:SF19">
    <property type="entry name" value="AMINO-ACID-BINDING PROTEIN YXEM-RELATED"/>
    <property type="match status" value="1"/>
</dbReference>
<proteinExistence type="inferred from homology"/>
<comment type="caution">
    <text evidence="6">The sequence shown here is derived from an EMBL/GenBank/DDBJ whole genome shotgun (WGS) entry which is preliminary data.</text>
</comment>
<evidence type="ECO:0000256" key="4">
    <source>
        <dbReference type="ARBA" id="ARBA00023237"/>
    </source>
</evidence>
<dbReference type="InterPro" id="IPR023346">
    <property type="entry name" value="Lysozyme-like_dom_sf"/>
</dbReference>
<evidence type="ECO:0000256" key="1">
    <source>
        <dbReference type="ARBA" id="ARBA00004339"/>
    </source>
</evidence>
<dbReference type="PROSITE" id="PS51257">
    <property type="entry name" value="PROKAR_LIPOPROTEIN"/>
    <property type="match status" value="1"/>
</dbReference>
<dbReference type="SUPFAM" id="SSF53955">
    <property type="entry name" value="Lysozyme-like"/>
    <property type="match status" value="1"/>
</dbReference>
<sequence length="495" mass="56866">MLAFLRYVFVIGIFMSVGISCDPTQTGELIKPVYRFDLEAIVRRGYIRALVDNNSTSYFIYRGKAMGYEYELLQLLAKHLQVKLKITVTNGVDHAIQQLQAGEGDILAFPLTINKPRKELIAFTQPHFNTYQVLVQRKPERWRTLTQDKIDASLVRTPAALSGKRVHVMKGTSHAMRMRNLSEEIGMDIDVVEDTLTIESEGLIRQVATGEIDYAVADHTMAQVNAAYYPNLDVRTVLSMSQQIAWGVRKNSPTLLQAIDEWLHQIKKAPTFMVIYNRYFKSPRTSLTRMRSDYFSYGGNRLSPYDYLIKQGATRLGWDWRLLAAVVYQESKFDPRGESWAGARGLMQLMPETARRFGARDLNDPQQSIHAGVGYLKYLDRYWSRSIPDSSERLKFVLASYNAGLTHIQDAKKLTEKYSDDSEDSAQWDDHVQVYLLKKSDPRFYRDPLVSAGYCKCEEPVNYIKDVLDRYEEYRVHIKDDVIDLQAVQSSVTAR</sequence>
<comment type="similarity">
    <text evidence="2">Belongs to the transglycosylase Slt family.</text>
</comment>
<dbReference type="GO" id="GO:0000270">
    <property type="term" value="P:peptidoglycan metabolic process"/>
    <property type="evidence" value="ECO:0007669"/>
    <property type="project" value="InterPro"/>
</dbReference>
<dbReference type="Gene3D" id="1.10.530.10">
    <property type="match status" value="1"/>
</dbReference>
<dbReference type="InterPro" id="IPR000189">
    <property type="entry name" value="Transglyc_AS"/>
</dbReference>
<evidence type="ECO:0000313" key="6">
    <source>
        <dbReference type="EMBL" id="MBT1686747.1"/>
    </source>
</evidence>
<accession>A0AAP2D7X1</accession>
<name>A0AAP2D7X1_9BACT</name>
<dbReference type="Pfam" id="PF00497">
    <property type="entry name" value="SBP_bac_3"/>
    <property type="match status" value="1"/>
</dbReference>
<gene>
    <name evidence="6" type="ORF">KK078_09275</name>
</gene>
<evidence type="ECO:0000259" key="5">
    <source>
        <dbReference type="SMART" id="SM00062"/>
    </source>
</evidence>
<dbReference type="Pfam" id="PF01464">
    <property type="entry name" value="SLT"/>
    <property type="match status" value="1"/>
</dbReference>
<keyword evidence="7" id="KW-1185">Reference proteome</keyword>
<dbReference type="SUPFAM" id="SSF53850">
    <property type="entry name" value="Periplasmic binding protein-like II"/>
    <property type="match status" value="1"/>
</dbReference>
<dbReference type="CDD" id="cd13403">
    <property type="entry name" value="MLTF-like"/>
    <property type="match status" value="1"/>
</dbReference>
<dbReference type="SMART" id="SM00062">
    <property type="entry name" value="PBPb"/>
    <property type="match status" value="1"/>
</dbReference>
<dbReference type="PANTHER" id="PTHR35936">
    <property type="entry name" value="MEMBRANE-BOUND LYTIC MUREIN TRANSGLYCOSYLASE F"/>
    <property type="match status" value="1"/>
</dbReference>
<dbReference type="InterPro" id="IPR008258">
    <property type="entry name" value="Transglycosylase_SLT_dom_1"/>
</dbReference>
<dbReference type="Gene3D" id="3.40.190.10">
    <property type="entry name" value="Periplasmic binding protein-like II"/>
    <property type="match status" value="2"/>
</dbReference>
<keyword evidence="3" id="KW-0732">Signal</keyword>
<protein>
    <submittedName>
        <fullName evidence="6">Transporter substrate-binding domain-containing protein</fullName>
    </submittedName>
</protein>
<dbReference type="CDD" id="cd01009">
    <property type="entry name" value="PBP2_YfhD_N"/>
    <property type="match status" value="1"/>
</dbReference>
<dbReference type="GO" id="GO:0008933">
    <property type="term" value="F:peptidoglycan lytic transglycosylase activity"/>
    <property type="evidence" value="ECO:0007669"/>
    <property type="project" value="InterPro"/>
</dbReference>
<organism evidence="6 7">
    <name type="scientific">Dawidia soli</name>
    <dbReference type="NCBI Taxonomy" id="2782352"/>
    <lineage>
        <taxon>Bacteria</taxon>
        <taxon>Pseudomonadati</taxon>
        <taxon>Bacteroidota</taxon>
        <taxon>Cytophagia</taxon>
        <taxon>Cytophagales</taxon>
        <taxon>Chryseotaleaceae</taxon>
        <taxon>Dawidia</taxon>
    </lineage>
</organism>
<dbReference type="AlphaFoldDB" id="A0AAP2D7X1"/>
<evidence type="ECO:0000256" key="2">
    <source>
        <dbReference type="ARBA" id="ARBA00007734"/>
    </source>
</evidence>
<dbReference type="Proteomes" id="UP001319180">
    <property type="component" value="Unassembled WGS sequence"/>
</dbReference>
<dbReference type="EMBL" id="JAHESC010000010">
    <property type="protein sequence ID" value="MBT1686747.1"/>
    <property type="molecule type" value="Genomic_DNA"/>
</dbReference>
<evidence type="ECO:0000313" key="7">
    <source>
        <dbReference type="Proteomes" id="UP001319180"/>
    </source>
</evidence>
<reference evidence="6 7" key="1">
    <citation type="submission" date="2021-05" db="EMBL/GenBank/DDBJ databases">
        <title>A Polyphasic approach of four new species of the genus Ohtaekwangia: Ohtaekwangia histidinii sp. nov., Ohtaekwangia cretensis sp. nov., Ohtaekwangia indiensis sp. nov., Ohtaekwangia reichenbachii sp. nov. from diverse environment.</title>
        <authorList>
            <person name="Octaviana S."/>
        </authorList>
    </citation>
    <scope>NUCLEOTIDE SEQUENCE [LARGE SCALE GENOMIC DNA]</scope>
    <source>
        <strain evidence="6 7">PWU37</strain>
    </source>
</reference>
<dbReference type="InterPro" id="IPR001638">
    <property type="entry name" value="Solute-binding_3/MltF_N"/>
</dbReference>
<dbReference type="PROSITE" id="PS00922">
    <property type="entry name" value="TRANSGLYCOSYLASE"/>
    <property type="match status" value="1"/>
</dbReference>
<keyword evidence="4" id="KW-0998">Cell outer membrane</keyword>
<comment type="subcellular location">
    <subcellularLocation>
        <location evidence="1">Cell outer membrane</location>
        <topology evidence="1">Peripheral membrane protein</topology>
    </subcellularLocation>
</comment>
<keyword evidence="4" id="KW-0472">Membrane</keyword>
<evidence type="ECO:0000256" key="3">
    <source>
        <dbReference type="ARBA" id="ARBA00022729"/>
    </source>
</evidence>
<feature type="domain" description="Solute-binding protein family 3/N-terminal" evidence="5">
    <location>
        <begin position="46"/>
        <end position="283"/>
    </location>
</feature>